<dbReference type="SUPFAM" id="SSF53067">
    <property type="entry name" value="Actin-like ATPase domain"/>
    <property type="match status" value="1"/>
</dbReference>
<evidence type="ECO:0000259" key="3">
    <source>
        <dbReference type="Pfam" id="PF02782"/>
    </source>
</evidence>
<dbReference type="PANTHER" id="PTHR43435">
    <property type="entry name" value="RIBULOKINASE"/>
    <property type="match status" value="1"/>
</dbReference>
<evidence type="ECO:0000256" key="2">
    <source>
        <dbReference type="ARBA" id="ARBA00022777"/>
    </source>
</evidence>
<dbReference type="InterPro" id="IPR043129">
    <property type="entry name" value="ATPase_NBD"/>
</dbReference>
<dbReference type="Pfam" id="PF02782">
    <property type="entry name" value="FGGY_C"/>
    <property type="match status" value="1"/>
</dbReference>
<evidence type="ECO:0000256" key="1">
    <source>
        <dbReference type="ARBA" id="ARBA00022679"/>
    </source>
</evidence>
<evidence type="ECO:0000313" key="4">
    <source>
        <dbReference type="EMBL" id="SQB29083.1"/>
    </source>
</evidence>
<feature type="domain" description="Carbohydrate kinase FGGY C-terminal" evidence="3">
    <location>
        <begin position="1"/>
        <end position="120"/>
    </location>
</feature>
<proteinExistence type="predicted"/>
<dbReference type="GO" id="GO:0005737">
    <property type="term" value="C:cytoplasm"/>
    <property type="evidence" value="ECO:0007669"/>
    <property type="project" value="TreeGrafter"/>
</dbReference>
<organism evidence="4 5">
    <name type="scientific">Citrobacter koseri</name>
    <name type="common">Citrobacter diversus</name>
    <dbReference type="NCBI Taxonomy" id="545"/>
    <lineage>
        <taxon>Bacteria</taxon>
        <taxon>Pseudomonadati</taxon>
        <taxon>Pseudomonadota</taxon>
        <taxon>Gammaproteobacteria</taxon>
        <taxon>Enterobacterales</taxon>
        <taxon>Enterobacteriaceae</taxon>
        <taxon>Citrobacter</taxon>
    </lineage>
</organism>
<keyword evidence="2 4" id="KW-0418">Kinase</keyword>
<reference evidence="4 5" key="1">
    <citation type="submission" date="2018-06" db="EMBL/GenBank/DDBJ databases">
        <authorList>
            <consortium name="Pathogen Informatics"/>
            <person name="Doyle S."/>
        </authorList>
    </citation>
    <scope>NUCLEOTIDE SEQUENCE [LARGE SCALE GENOMIC DNA]</scope>
    <source>
        <strain evidence="4 5">NCTC10786</strain>
    </source>
</reference>
<sequence>MVPGLWLVEGGQSAAGAAIDQLLAFHPAAEDARKLAQEAGLPLPVYLADRVSEKAPQASDAVTLAAGIHVVPEFLGNRAPFADPHARAVICGLGMERDQDNLLALYVAGLCGIGYGLRQNY</sequence>
<dbReference type="InterPro" id="IPR018485">
    <property type="entry name" value="FGGY_C"/>
</dbReference>
<dbReference type="AlphaFoldDB" id="A0A2X2VV13"/>
<gene>
    <name evidence="4" type="ORF">NCTC10786_02857</name>
</gene>
<evidence type="ECO:0000313" key="5">
    <source>
        <dbReference type="Proteomes" id="UP000251584"/>
    </source>
</evidence>
<dbReference type="Gene3D" id="1.20.58.2240">
    <property type="match status" value="1"/>
</dbReference>
<dbReference type="GO" id="GO:0019321">
    <property type="term" value="P:pentose metabolic process"/>
    <property type="evidence" value="ECO:0007669"/>
    <property type="project" value="TreeGrafter"/>
</dbReference>
<dbReference type="EMBL" id="UAVY01000004">
    <property type="protein sequence ID" value="SQB29083.1"/>
    <property type="molecule type" value="Genomic_DNA"/>
</dbReference>
<accession>A0A2X2VV13</accession>
<dbReference type="PANTHER" id="PTHR43435:SF4">
    <property type="entry name" value="FGGY CARBOHYDRATE KINASE DOMAIN-CONTAINING PROTEIN"/>
    <property type="match status" value="1"/>
</dbReference>
<name>A0A2X2VV13_CITKO</name>
<dbReference type="Proteomes" id="UP000251584">
    <property type="component" value="Unassembled WGS sequence"/>
</dbReference>
<dbReference type="GO" id="GO:0019150">
    <property type="term" value="F:D-ribulokinase activity"/>
    <property type="evidence" value="ECO:0007669"/>
    <property type="project" value="TreeGrafter"/>
</dbReference>
<keyword evidence="1" id="KW-0808">Transferase</keyword>
<protein>
    <submittedName>
        <fullName evidence="4">Carbohydrate kinase</fullName>
    </submittedName>
</protein>